<accession>A0ABR4QRS8</accession>
<dbReference type="Proteomes" id="UP001651158">
    <property type="component" value="Unassembled WGS sequence"/>
</dbReference>
<evidence type="ECO:0000313" key="2">
    <source>
        <dbReference type="Proteomes" id="UP001651158"/>
    </source>
</evidence>
<protein>
    <submittedName>
        <fullName evidence="1">Uncharacterized protein</fullName>
    </submittedName>
</protein>
<name>A0ABR4QRS8_9CEST</name>
<proteinExistence type="predicted"/>
<gene>
    <name evidence="1" type="ORF">TcWFU_006939</name>
</gene>
<dbReference type="EMBL" id="JAKROA010000001">
    <property type="protein sequence ID" value="KAL5112414.1"/>
    <property type="molecule type" value="Genomic_DNA"/>
</dbReference>
<keyword evidence="2" id="KW-1185">Reference proteome</keyword>
<organism evidence="1 2">
    <name type="scientific">Taenia crassiceps</name>
    <dbReference type="NCBI Taxonomy" id="6207"/>
    <lineage>
        <taxon>Eukaryota</taxon>
        <taxon>Metazoa</taxon>
        <taxon>Spiralia</taxon>
        <taxon>Lophotrochozoa</taxon>
        <taxon>Platyhelminthes</taxon>
        <taxon>Cestoda</taxon>
        <taxon>Eucestoda</taxon>
        <taxon>Cyclophyllidea</taxon>
        <taxon>Taeniidae</taxon>
        <taxon>Taenia</taxon>
    </lineage>
</organism>
<comment type="caution">
    <text evidence="1">The sequence shown here is derived from an EMBL/GenBank/DDBJ whole genome shotgun (WGS) entry which is preliminary data.</text>
</comment>
<reference evidence="1 2" key="1">
    <citation type="journal article" date="2022" name="Front. Cell. Infect. Microbiol.">
        <title>The Genomes of Two Strains of Taenia crassiceps the Animal Model for the Study of Human Cysticercosis.</title>
        <authorList>
            <person name="Bobes R.J."/>
            <person name="Estrada K."/>
            <person name="Rios-Valencia D.G."/>
            <person name="Calderon-Gallegos A."/>
            <person name="de la Torre P."/>
            <person name="Carrero J.C."/>
            <person name="Sanchez-Flores A."/>
            <person name="Laclette J.P."/>
        </authorList>
    </citation>
    <scope>NUCLEOTIDE SEQUENCE [LARGE SCALE GENOMIC DNA]</scope>
    <source>
        <strain evidence="1">WFUcys</strain>
    </source>
</reference>
<evidence type="ECO:0000313" key="1">
    <source>
        <dbReference type="EMBL" id="KAL5112414.1"/>
    </source>
</evidence>
<sequence length="151" mass="17297">MRSCGRRVMVWSCEAVWAMRIHHCEMYDPMWMTEAGVGRKRTHCWDVRMERGMVWKRGVESELSASFAISRRSSVACKLLVYGECRRLNWVAAYSTTSLWSLADVVGTEHLSHPLALVLECGSELALDGFLNRRKWNPSTDHHTPVKNDVG</sequence>